<dbReference type="PROSITE" id="PS51420">
    <property type="entry name" value="RHO"/>
    <property type="match status" value="1"/>
</dbReference>
<evidence type="ECO:0000313" key="7">
    <source>
        <dbReference type="EMBL" id="KAI6657784.1"/>
    </source>
</evidence>
<dbReference type="Gene3D" id="3.40.50.1460">
    <property type="match status" value="1"/>
</dbReference>
<dbReference type="FunFam" id="3.40.50.300:FF:001447">
    <property type="entry name" value="Ras-related protein Rab-1B"/>
    <property type="match status" value="1"/>
</dbReference>
<evidence type="ECO:0000256" key="3">
    <source>
        <dbReference type="ARBA" id="ARBA00023134"/>
    </source>
</evidence>
<dbReference type="NCBIfam" id="TIGR00231">
    <property type="entry name" value="small_GTP"/>
    <property type="match status" value="1"/>
</dbReference>
<dbReference type="PRINTS" id="PR00449">
    <property type="entry name" value="RASTRNSFRMNG"/>
</dbReference>
<evidence type="ECO:0000259" key="6">
    <source>
        <dbReference type="PROSITE" id="PS50208"/>
    </source>
</evidence>
<dbReference type="GO" id="GO:0003924">
    <property type="term" value="F:GTPase activity"/>
    <property type="evidence" value="ECO:0007669"/>
    <property type="project" value="InterPro"/>
</dbReference>
<protein>
    <submittedName>
        <fullName evidence="7">Ras-related protein ORAB-1</fullName>
    </submittedName>
</protein>
<organism evidence="7 8">
    <name type="scientific">Oopsacas minuta</name>
    <dbReference type="NCBI Taxonomy" id="111878"/>
    <lineage>
        <taxon>Eukaryota</taxon>
        <taxon>Metazoa</taxon>
        <taxon>Porifera</taxon>
        <taxon>Hexactinellida</taxon>
        <taxon>Hexasterophora</taxon>
        <taxon>Lyssacinosida</taxon>
        <taxon>Leucopsacidae</taxon>
        <taxon>Oopsacas</taxon>
    </lineage>
</organism>
<feature type="domain" description="Caspase family p20" evidence="6">
    <location>
        <begin position="220"/>
        <end position="284"/>
    </location>
</feature>
<dbReference type="InterPro" id="IPR027417">
    <property type="entry name" value="P-loop_NTPase"/>
</dbReference>
<dbReference type="SMART" id="SM00173">
    <property type="entry name" value="RAS"/>
    <property type="match status" value="1"/>
</dbReference>
<comment type="similarity">
    <text evidence="1">Belongs to the small GTPase superfamily. Rab family.</text>
</comment>
<keyword evidence="8" id="KW-1185">Reference proteome</keyword>
<dbReference type="InterPro" id="IPR011600">
    <property type="entry name" value="Pept_C14_caspase"/>
</dbReference>
<dbReference type="PROSITE" id="PS51417">
    <property type="entry name" value="ARF"/>
    <property type="match status" value="1"/>
</dbReference>
<keyword evidence="4" id="KW-0449">Lipoprotein</keyword>
<dbReference type="SMART" id="SM00174">
    <property type="entry name" value="RHO"/>
    <property type="match status" value="1"/>
</dbReference>
<dbReference type="AlphaFoldDB" id="A0AAV7KCH0"/>
<keyword evidence="5" id="KW-0636">Prenylation</keyword>
<dbReference type="Gene3D" id="3.40.50.300">
    <property type="entry name" value="P-loop containing nucleotide triphosphate hydrolases"/>
    <property type="match status" value="1"/>
</dbReference>
<dbReference type="SUPFAM" id="SSF52129">
    <property type="entry name" value="Caspase-like"/>
    <property type="match status" value="1"/>
</dbReference>
<dbReference type="PROSITE" id="PS51419">
    <property type="entry name" value="RAB"/>
    <property type="match status" value="1"/>
</dbReference>
<dbReference type="SMART" id="SM00176">
    <property type="entry name" value="RAN"/>
    <property type="match status" value="1"/>
</dbReference>
<dbReference type="SUPFAM" id="SSF52540">
    <property type="entry name" value="P-loop containing nucleoside triphosphate hydrolases"/>
    <property type="match status" value="1"/>
</dbReference>
<dbReference type="InterPro" id="IPR029030">
    <property type="entry name" value="Caspase-like_dom_sf"/>
</dbReference>
<dbReference type="SMART" id="SM00177">
    <property type="entry name" value="ARF"/>
    <property type="match status" value="1"/>
</dbReference>
<dbReference type="PROSITE" id="PS50208">
    <property type="entry name" value="CASPASE_P20"/>
    <property type="match status" value="1"/>
</dbReference>
<dbReference type="GO" id="GO:0005525">
    <property type="term" value="F:GTP binding"/>
    <property type="evidence" value="ECO:0007669"/>
    <property type="project" value="UniProtKB-KW"/>
</dbReference>
<dbReference type="InterPro" id="IPR050305">
    <property type="entry name" value="Small_GTPase_Rab"/>
</dbReference>
<dbReference type="EMBL" id="JAKMXF010000111">
    <property type="protein sequence ID" value="KAI6657784.1"/>
    <property type="molecule type" value="Genomic_DNA"/>
</dbReference>
<evidence type="ECO:0000256" key="4">
    <source>
        <dbReference type="ARBA" id="ARBA00023288"/>
    </source>
</evidence>
<dbReference type="InterPro" id="IPR001806">
    <property type="entry name" value="Small_GTPase"/>
</dbReference>
<sequence length="377" mass="42719">MNTEYDYLFKLLIIGDSGVGKSSLLLRFAEGTFTKSYLSTIGVDFKLHTVNLDGKVVKLQIWDTAGQERFRTILNSYYRGAHGIIVVYDVTDQDSFDNVEKWFKEIERCCTPNVSKLLVGNKCDMTSTKIVDYTTAKEFADEANVHFLETSAKSATNVEQAFLTMASDIKKDLAKNESNANADNTNNKHDIIKPGVTISDVNHDIHLSYVSFEHKNLFHILLSSYGNKDGLLGVDIQKRLYLEKKGEPTKGLKDVVTLDEIQDIFNPKQCPMLSSKPKLILLNSWKDGGVENFPRKTDGQHPEYPNSDKSDFVIICSWFDHPCRHSPKLPPSIFPQILCQILLKYNTTPLLDLACVLNAELNRNQQELLMMERTVLQ</sequence>
<accession>A0AAV7KCH0</accession>
<dbReference type="InterPro" id="IPR005225">
    <property type="entry name" value="Small_GTP-bd"/>
</dbReference>
<evidence type="ECO:0000256" key="2">
    <source>
        <dbReference type="ARBA" id="ARBA00022741"/>
    </source>
</evidence>
<dbReference type="PROSITE" id="PS51421">
    <property type="entry name" value="RAS"/>
    <property type="match status" value="1"/>
</dbReference>
<evidence type="ECO:0000256" key="5">
    <source>
        <dbReference type="ARBA" id="ARBA00023289"/>
    </source>
</evidence>
<dbReference type="CDD" id="cd01869">
    <property type="entry name" value="Rab1_Ypt1"/>
    <property type="match status" value="1"/>
</dbReference>
<gene>
    <name evidence="7" type="ORF">LOD99_527</name>
</gene>
<comment type="caution">
    <text evidence="7">The sequence shown here is derived from an EMBL/GenBank/DDBJ whole genome shotgun (WGS) entry which is preliminary data.</text>
</comment>
<keyword evidence="3" id="KW-0342">GTP-binding</keyword>
<proteinExistence type="inferred from homology"/>
<dbReference type="GO" id="GO:0004197">
    <property type="term" value="F:cysteine-type endopeptidase activity"/>
    <property type="evidence" value="ECO:0007669"/>
    <property type="project" value="InterPro"/>
</dbReference>
<dbReference type="Pfam" id="PF00071">
    <property type="entry name" value="Ras"/>
    <property type="match status" value="1"/>
</dbReference>
<dbReference type="PANTHER" id="PTHR47980">
    <property type="entry name" value="LD44762P"/>
    <property type="match status" value="1"/>
</dbReference>
<dbReference type="InterPro" id="IPR001309">
    <property type="entry name" value="Pept_C14_p20"/>
</dbReference>
<dbReference type="Pfam" id="PF00656">
    <property type="entry name" value="Peptidase_C14"/>
    <property type="match status" value="1"/>
</dbReference>
<keyword evidence="2" id="KW-0547">Nucleotide-binding</keyword>
<dbReference type="GO" id="GO:0006508">
    <property type="term" value="P:proteolysis"/>
    <property type="evidence" value="ECO:0007669"/>
    <property type="project" value="InterPro"/>
</dbReference>
<evidence type="ECO:0000313" key="8">
    <source>
        <dbReference type="Proteomes" id="UP001165289"/>
    </source>
</evidence>
<dbReference type="Proteomes" id="UP001165289">
    <property type="component" value="Unassembled WGS sequence"/>
</dbReference>
<reference evidence="7 8" key="1">
    <citation type="journal article" date="2023" name="BMC Biol.">
        <title>The compact genome of the sponge Oopsacas minuta (Hexactinellida) is lacking key metazoan core genes.</title>
        <authorList>
            <person name="Santini S."/>
            <person name="Schenkelaars Q."/>
            <person name="Jourda C."/>
            <person name="Duchesne M."/>
            <person name="Belahbib H."/>
            <person name="Rocher C."/>
            <person name="Selva M."/>
            <person name="Riesgo A."/>
            <person name="Vervoort M."/>
            <person name="Leys S.P."/>
            <person name="Kodjabachian L."/>
            <person name="Le Bivic A."/>
            <person name="Borchiellini C."/>
            <person name="Claverie J.M."/>
            <person name="Renard E."/>
        </authorList>
    </citation>
    <scope>NUCLEOTIDE SEQUENCE [LARGE SCALE GENOMIC DNA]</scope>
    <source>
        <strain evidence="7">SPO-2</strain>
    </source>
</reference>
<dbReference type="SMART" id="SM00175">
    <property type="entry name" value="RAB"/>
    <property type="match status" value="1"/>
</dbReference>
<name>A0AAV7KCH0_9METZ</name>
<dbReference type="InterPro" id="IPR057289">
    <property type="entry name" value="Rab1/Ypt1"/>
</dbReference>
<evidence type="ECO:0000256" key="1">
    <source>
        <dbReference type="ARBA" id="ARBA00006270"/>
    </source>
</evidence>